<gene>
    <name evidence="2" type="ORF">NP075_01770</name>
</gene>
<evidence type="ECO:0000313" key="2">
    <source>
        <dbReference type="EMBL" id="UUI65496.1"/>
    </source>
</evidence>
<sequence length="109" mass="11128">MKARTPLALVVLVAAALGGCTSSTVPARPPEVTGTVSADAPGDEPFLSGASDGYYEGMPLRLADAVVVDAGDRPVGEPADGEQVEVWVGEACNESFPVQCDVVAVRVLD</sequence>
<feature type="signal peptide" evidence="1">
    <location>
        <begin position="1"/>
        <end position="27"/>
    </location>
</feature>
<dbReference type="EMBL" id="CP101989">
    <property type="protein sequence ID" value="UUI65496.1"/>
    <property type="molecule type" value="Genomic_DNA"/>
</dbReference>
<dbReference type="PROSITE" id="PS51257">
    <property type="entry name" value="PROKAR_LIPOPROTEIN"/>
    <property type="match status" value="1"/>
</dbReference>
<feature type="chain" id="PRO_5046289135" description="DUF5666 domain-containing protein" evidence="1">
    <location>
        <begin position="28"/>
        <end position="109"/>
    </location>
</feature>
<proteinExistence type="predicted"/>
<keyword evidence="1" id="KW-0732">Signal</keyword>
<dbReference type="RefSeq" id="WP_227564777.1">
    <property type="nucleotide sequence ID" value="NZ_CP101989.1"/>
</dbReference>
<reference evidence="2 3" key="1">
    <citation type="submission" date="2022-07" db="EMBL/GenBank/DDBJ databases">
        <title>Novel species in genus cellulomonas.</title>
        <authorList>
            <person name="Ye L."/>
        </authorList>
    </citation>
    <scope>NUCLEOTIDE SEQUENCE [LARGE SCALE GENOMIC DNA]</scope>
    <source>
        <strain evidence="3">zg-Y908</strain>
    </source>
</reference>
<name>A0ABY5K972_9CELL</name>
<dbReference type="Proteomes" id="UP001317322">
    <property type="component" value="Chromosome"/>
</dbReference>
<organism evidence="2 3">
    <name type="scientific">Cellulomonas wangsupingiae</name>
    <dbReference type="NCBI Taxonomy" id="2968085"/>
    <lineage>
        <taxon>Bacteria</taxon>
        <taxon>Bacillati</taxon>
        <taxon>Actinomycetota</taxon>
        <taxon>Actinomycetes</taxon>
        <taxon>Micrococcales</taxon>
        <taxon>Cellulomonadaceae</taxon>
        <taxon>Cellulomonas</taxon>
    </lineage>
</organism>
<evidence type="ECO:0000313" key="3">
    <source>
        <dbReference type="Proteomes" id="UP001317322"/>
    </source>
</evidence>
<evidence type="ECO:0008006" key="4">
    <source>
        <dbReference type="Google" id="ProtNLM"/>
    </source>
</evidence>
<protein>
    <recommendedName>
        <fullName evidence="4">DUF5666 domain-containing protein</fullName>
    </recommendedName>
</protein>
<evidence type="ECO:0000256" key="1">
    <source>
        <dbReference type="SAM" id="SignalP"/>
    </source>
</evidence>
<keyword evidence="3" id="KW-1185">Reference proteome</keyword>
<accession>A0ABY5K972</accession>